<evidence type="ECO:0000313" key="1">
    <source>
        <dbReference type="EMBL" id="GMG99411.1"/>
    </source>
</evidence>
<dbReference type="Proteomes" id="UP001279734">
    <property type="component" value="Unassembled WGS sequence"/>
</dbReference>
<reference evidence="1" key="1">
    <citation type="submission" date="2023-05" db="EMBL/GenBank/DDBJ databases">
        <title>Nepenthes gracilis genome sequencing.</title>
        <authorList>
            <person name="Fukushima K."/>
        </authorList>
    </citation>
    <scope>NUCLEOTIDE SEQUENCE</scope>
    <source>
        <strain evidence="1">SING2019-196</strain>
    </source>
</reference>
<name>A0AAD3P4Y4_NEPGR</name>
<sequence length="182" mass="20695">MLLAVTPIRHREDEDPRRQLTVAASGFLLGVDLRRPELALSLLSRVLNCTMLLAANQNNSNNRDHQATSDKWRLSRENDNLDHSIFGKDDGVITDIAVSNADRELKLMIHCALWGVVTVEWVIFERDDMEFGESGGAGDGLTNDSEWATAARCKPWSLEKRRRWRIYLILRSSGSDRDWPCC</sequence>
<comment type="caution">
    <text evidence="1">The sequence shown here is derived from an EMBL/GenBank/DDBJ whole genome shotgun (WGS) entry which is preliminary data.</text>
</comment>
<accession>A0AAD3P4Y4</accession>
<keyword evidence="2" id="KW-1185">Reference proteome</keyword>
<dbReference type="EMBL" id="BSYO01000001">
    <property type="protein sequence ID" value="GMG99411.1"/>
    <property type="molecule type" value="Genomic_DNA"/>
</dbReference>
<gene>
    <name evidence="1" type="ORF">Nepgr_001251</name>
</gene>
<proteinExistence type="predicted"/>
<organism evidence="1 2">
    <name type="scientific">Nepenthes gracilis</name>
    <name type="common">Slender pitcher plant</name>
    <dbReference type="NCBI Taxonomy" id="150966"/>
    <lineage>
        <taxon>Eukaryota</taxon>
        <taxon>Viridiplantae</taxon>
        <taxon>Streptophyta</taxon>
        <taxon>Embryophyta</taxon>
        <taxon>Tracheophyta</taxon>
        <taxon>Spermatophyta</taxon>
        <taxon>Magnoliopsida</taxon>
        <taxon>eudicotyledons</taxon>
        <taxon>Gunneridae</taxon>
        <taxon>Pentapetalae</taxon>
        <taxon>Caryophyllales</taxon>
        <taxon>Nepenthaceae</taxon>
        <taxon>Nepenthes</taxon>
    </lineage>
</organism>
<evidence type="ECO:0000313" key="2">
    <source>
        <dbReference type="Proteomes" id="UP001279734"/>
    </source>
</evidence>
<protein>
    <submittedName>
        <fullName evidence="1">Uncharacterized protein</fullName>
    </submittedName>
</protein>
<dbReference type="AlphaFoldDB" id="A0AAD3P4Y4"/>